<comment type="caution">
    <text evidence="2">The sequence shown here is derived from an EMBL/GenBank/DDBJ whole genome shotgun (WGS) entry which is preliminary data.</text>
</comment>
<evidence type="ECO:0000313" key="3">
    <source>
        <dbReference type="Proteomes" id="UP000266723"/>
    </source>
</evidence>
<evidence type="ECO:0000313" key="2">
    <source>
        <dbReference type="EMBL" id="KAF3606735.1"/>
    </source>
</evidence>
<dbReference type="Proteomes" id="UP000266723">
    <property type="component" value="Unassembled WGS sequence"/>
</dbReference>
<reference evidence="2 3" key="1">
    <citation type="journal article" date="2020" name="BMC Genomics">
        <title>Intraspecific diversification of the crop wild relative Brassica cretica Lam. using demographic model selection.</title>
        <authorList>
            <person name="Kioukis A."/>
            <person name="Michalopoulou V.A."/>
            <person name="Briers L."/>
            <person name="Pirintsos S."/>
            <person name="Studholme D.J."/>
            <person name="Pavlidis P."/>
            <person name="Sarris P.F."/>
        </authorList>
    </citation>
    <scope>NUCLEOTIDE SEQUENCE [LARGE SCALE GENOMIC DNA]</scope>
    <source>
        <strain evidence="3">cv. PFS-1207/04</strain>
    </source>
</reference>
<protein>
    <submittedName>
        <fullName evidence="2">Uncharacterized protein</fullName>
    </submittedName>
</protein>
<evidence type="ECO:0000256" key="1">
    <source>
        <dbReference type="SAM" id="MobiDB-lite"/>
    </source>
</evidence>
<organism evidence="2 3">
    <name type="scientific">Brassica cretica</name>
    <name type="common">Mustard</name>
    <dbReference type="NCBI Taxonomy" id="69181"/>
    <lineage>
        <taxon>Eukaryota</taxon>
        <taxon>Viridiplantae</taxon>
        <taxon>Streptophyta</taxon>
        <taxon>Embryophyta</taxon>
        <taxon>Tracheophyta</taxon>
        <taxon>Spermatophyta</taxon>
        <taxon>Magnoliopsida</taxon>
        <taxon>eudicotyledons</taxon>
        <taxon>Gunneridae</taxon>
        <taxon>Pentapetalae</taxon>
        <taxon>rosids</taxon>
        <taxon>malvids</taxon>
        <taxon>Brassicales</taxon>
        <taxon>Brassicaceae</taxon>
        <taxon>Brassiceae</taxon>
        <taxon>Brassica</taxon>
    </lineage>
</organism>
<accession>A0ABQ7EU22</accession>
<gene>
    <name evidence="2" type="ORF">DY000_02044482</name>
</gene>
<proteinExistence type="predicted"/>
<dbReference type="EMBL" id="QGKV02000297">
    <property type="protein sequence ID" value="KAF3606735.1"/>
    <property type="molecule type" value="Genomic_DNA"/>
</dbReference>
<feature type="compositionally biased region" description="Basic and acidic residues" evidence="1">
    <location>
        <begin position="218"/>
        <end position="229"/>
    </location>
</feature>
<feature type="region of interest" description="Disordered" evidence="1">
    <location>
        <begin position="203"/>
        <end position="229"/>
    </location>
</feature>
<keyword evidence="3" id="KW-1185">Reference proteome</keyword>
<sequence length="229" mass="25087">MMGGRGFDCGTVSEWLMGKWTKVSVAPGKFKGAEFPELGTVDLEKPVDEGAGPVNLKPAAVLGVEDFVAGLVDLAVQGFDSVPSCGISLLALLPLLVKRSGFLFLMPRKKSIFLESYYSDLSNTVIGRPQATLQIDHRLQCTCPEKAQTTMKSLFNSLLFSDSLKSRGDTKRLCDKGSGWKGSRGRSLTRTSTIICQRDWDSPSNAKEVDEENQPSLVEKDKSCKRLFE</sequence>
<name>A0ABQ7EU22_BRACR</name>